<keyword evidence="1" id="KW-0472">Membrane</keyword>
<protein>
    <submittedName>
        <fullName evidence="2">Type VII secretion protein EccB</fullName>
    </submittedName>
</protein>
<dbReference type="InterPro" id="IPR007795">
    <property type="entry name" value="T7SS_EccB"/>
</dbReference>
<dbReference type="Gene3D" id="3.30.2390.20">
    <property type="entry name" value="Type VII secretion system EccB, repeat 1 domain"/>
    <property type="match status" value="1"/>
</dbReference>
<sequence>MQRVVSALMARETDPARPPMRRAGTALFAGLLVAALTLAGFAVWGLLQPGGSTRWRDGRSVIVEKESGAKYAYLDGRLHPVANYASALLIVGAPATVQVARRSLAGVARGAPLGIVGAPDAVPRKSDLLRGAWQVCSRSEGAGVRSVVRVGAPAGGGEALGDGGLLVSTPDGGVHLVWQGRRSRLREPEALRGILVWGAPVPVAAAFVNALPAVADLARVPLSGRGRSFGSVAGARVGQVFLVDGRQHAVALQEGLAPVTAFQAALLLGDPATVELVGQKAATPLSAGEYAAVPRTSLPGNWAGLPVAPPRLAEPPVGAALCAVPEGEVTVGASVAGASAVRSSAGASSAAAPSAGASSAGADEVFVPPGRGVLVAAVASAQAPGGALYLVTESGVRHAVPAEALPALGYDGVTPVQVPAGVLALLPSGAALDPQAARTPLR</sequence>
<dbReference type="AlphaFoldDB" id="A0A8J3YPD8"/>
<evidence type="ECO:0000313" key="2">
    <source>
        <dbReference type="EMBL" id="GIJ47363.1"/>
    </source>
</evidence>
<name>A0A8J3YPD8_9ACTN</name>
<keyword evidence="1" id="KW-0812">Transmembrane</keyword>
<organism evidence="2 3">
    <name type="scientific">Virgisporangium aliadipatigenens</name>
    <dbReference type="NCBI Taxonomy" id="741659"/>
    <lineage>
        <taxon>Bacteria</taxon>
        <taxon>Bacillati</taxon>
        <taxon>Actinomycetota</taxon>
        <taxon>Actinomycetes</taxon>
        <taxon>Micromonosporales</taxon>
        <taxon>Micromonosporaceae</taxon>
        <taxon>Virgisporangium</taxon>
    </lineage>
</organism>
<dbReference type="GO" id="GO:0005576">
    <property type="term" value="C:extracellular region"/>
    <property type="evidence" value="ECO:0007669"/>
    <property type="project" value="TreeGrafter"/>
</dbReference>
<gene>
    <name evidence="2" type="ORF">Val02_42490</name>
</gene>
<keyword evidence="3" id="KW-1185">Reference proteome</keyword>
<dbReference type="InterPro" id="IPR044857">
    <property type="entry name" value="T7SS_EccB_R1"/>
</dbReference>
<keyword evidence="1" id="KW-1133">Transmembrane helix</keyword>
<feature type="transmembrane region" description="Helical" evidence="1">
    <location>
        <begin position="26"/>
        <end position="47"/>
    </location>
</feature>
<dbReference type="Proteomes" id="UP000619260">
    <property type="component" value="Unassembled WGS sequence"/>
</dbReference>
<dbReference type="NCBIfam" id="TIGR03919">
    <property type="entry name" value="T7SS_EccB"/>
    <property type="match status" value="1"/>
</dbReference>
<reference evidence="2" key="1">
    <citation type="submission" date="2021-01" db="EMBL/GenBank/DDBJ databases">
        <title>Whole genome shotgun sequence of Virgisporangium aliadipatigenens NBRC 105644.</title>
        <authorList>
            <person name="Komaki H."/>
            <person name="Tamura T."/>
        </authorList>
    </citation>
    <scope>NUCLEOTIDE SEQUENCE</scope>
    <source>
        <strain evidence="2">NBRC 105644</strain>
    </source>
</reference>
<dbReference type="Pfam" id="PF05108">
    <property type="entry name" value="T7SS_ESX1_EccB"/>
    <property type="match status" value="1"/>
</dbReference>
<accession>A0A8J3YPD8</accession>
<dbReference type="PANTHER" id="PTHR40765:SF2">
    <property type="entry name" value="ESX-2 SECRETION SYSTEM ATPASE ECCB2"/>
    <property type="match status" value="1"/>
</dbReference>
<dbReference type="EMBL" id="BOPF01000014">
    <property type="protein sequence ID" value="GIJ47363.1"/>
    <property type="molecule type" value="Genomic_DNA"/>
</dbReference>
<comment type="caution">
    <text evidence="2">The sequence shown here is derived from an EMBL/GenBank/DDBJ whole genome shotgun (WGS) entry which is preliminary data.</text>
</comment>
<evidence type="ECO:0000313" key="3">
    <source>
        <dbReference type="Proteomes" id="UP000619260"/>
    </source>
</evidence>
<proteinExistence type="predicted"/>
<evidence type="ECO:0000256" key="1">
    <source>
        <dbReference type="SAM" id="Phobius"/>
    </source>
</evidence>
<dbReference type="PANTHER" id="PTHR40765">
    <property type="entry name" value="ESX-2 SECRETION SYSTEM ATPASE ECCB2"/>
    <property type="match status" value="1"/>
</dbReference>